<organism evidence="6 7">
    <name type="scientific">Massilia agilis</name>
    <dbReference type="NCBI Taxonomy" id="1811226"/>
    <lineage>
        <taxon>Bacteria</taxon>
        <taxon>Pseudomonadati</taxon>
        <taxon>Pseudomonadota</taxon>
        <taxon>Betaproteobacteria</taxon>
        <taxon>Burkholderiales</taxon>
        <taxon>Oxalobacteraceae</taxon>
        <taxon>Telluria group</taxon>
        <taxon>Massilia</taxon>
    </lineage>
</organism>
<dbReference type="EMBL" id="JANUHB010000002">
    <property type="protein sequence ID" value="MCS0808737.1"/>
    <property type="molecule type" value="Genomic_DNA"/>
</dbReference>
<evidence type="ECO:0000256" key="4">
    <source>
        <dbReference type="ARBA" id="ARBA00023136"/>
    </source>
</evidence>
<keyword evidence="4 5" id="KW-0472">Membrane</keyword>
<evidence type="ECO:0000313" key="7">
    <source>
        <dbReference type="Proteomes" id="UP001206126"/>
    </source>
</evidence>
<keyword evidence="2 5" id="KW-0812">Transmembrane</keyword>
<evidence type="ECO:0000256" key="5">
    <source>
        <dbReference type="SAM" id="Phobius"/>
    </source>
</evidence>
<dbReference type="RefSeq" id="WP_258822498.1">
    <property type="nucleotide sequence ID" value="NZ_JANUHB010000002.1"/>
</dbReference>
<dbReference type="Proteomes" id="UP001206126">
    <property type="component" value="Unassembled WGS sequence"/>
</dbReference>
<evidence type="ECO:0000256" key="1">
    <source>
        <dbReference type="ARBA" id="ARBA00004141"/>
    </source>
</evidence>
<dbReference type="Pfam" id="PF13564">
    <property type="entry name" value="DoxX_2"/>
    <property type="match status" value="1"/>
</dbReference>
<proteinExistence type="predicted"/>
<feature type="transmembrane region" description="Helical" evidence="5">
    <location>
        <begin position="118"/>
        <end position="138"/>
    </location>
</feature>
<feature type="transmembrane region" description="Helical" evidence="5">
    <location>
        <begin position="35"/>
        <end position="54"/>
    </location>
</feature>
<protein>
    <submittedName>
        <fullName evidence="6">DoxX family protein</fullName>
    </submittedName>
</protein>
<evidence type="ECO:0000313" key="6">
    <source>
        <dbReference type="EMBL" id="MCS0808737.1"/>
    </source>
</evidence>
<reference evidence="6 7" key="1">
    <citation type="submission" date="2022-08" db="EMBL/GenBank/DDBJ databases">
        <title>Reclassification of Massilia species as members of the genera Telluria, Duganella, Pseudoduganella, Mokoshia gen. nov. and Zemynaea gen. nov. using orthogonal and non-orthogonal genome-based approaches.</title>
        <authorList>
            <person name="Bowman J.P."/>
        </authorList>
    </citation>
    <scope>NUCLEOTIDE SEQUENCE [LARGE SCALE GENOMIC DNA]</scope>
    <source>
        <strain evidence="6 7">JCM 31605</strain>
    </source>
</reference>
<evidence type="ECO:0000256" key="3">
    <source>
        <dbReference type="ARBA" id="ARBA00022989"/>
    </source>
</evidence>
<name>A0ABT2DBM9_9BURK</name>
<accession>A0ABT2DBM9</accession>
<keyword evidence="7" id="KW-1185">Reference proteome</keyword>
<comment type="caution">
    <text evidence="6">The sequence shown here is derived from an EMBL/GenBank/DDBJ whole genome shotgun (WGS) entry which is preliminary data.</text>
</comment>
<feature type="transmembrane region" description="Helical" evidence="5">
    <location>
        <begin position="66"/>
        <end position="86"/>
    </location>
</feature>
<comment type="subcellular location">
    <subcellularLocation>
        <location evidence="1">Membrane</location>
        <topology evidence="1">Multi-pass membrane protein</topology>
    </subcellularLocation>
</comment>
<feature type="transmembrane region" description="Helical" evidence="5">
    <location>
        <begin position="93"/>
        <end position="112"/>
    </location>
</feature>
<gene>
    <name evidence="6" type="ORF">NX774_12475</name>
</gene>
<evidence type="ECO:0000256" key="2">
    <source>
        <dbReference type="ARBA" id="ARBA00022692"/>
    </source>
</evidence>
<keyword evidence="3 5" id="KW-1133">Transmembrane helix</keyword>
<sequence>MNSTSTTNGMRAANGVTADIGDGERASKRRRRAGLVLTCLVTAFFLLDAAGKLAGAEVAISATVALGWPSSSVFFLGLLLLVGAVLHMLPRTTVLGAIYLTGYLGGAIAAHYRIGSPLFSHVLFGVYIAAIMWAGVFLRYPAVLSVIAAPTGKR</sequence>
<dbReference type="InterPro" id="IPR032808">
    <property type="entry name" value="DoxX"/>
</dbReference>